<evidence type="ECO:0000313" key="11">
    <source>
        <dbReference type="Proteomes" id="UP000070442"/>
    </source>
</evidence>
<evidence type="ECO:0000256" key="7">
    <source>
        <dbReference type="ARBA" id="ARBA00022989"/>
    </source>
</evidence>
<protein>
    <recommendedName>
        <fullName evidence="9">Branched-chain amino acid transport system carrier protein</fullName>
    </recommendedName>
</protein>
<comment type="subcellular location">
    <subcellularLocation>
        <location evidence="1 9">Cell membrane</location>
        <topology evidence="1 9">Multi-pass membrane protein</topology>
    </subcellularLocation>
</comment>
<dbReference type="InterPro" id="IPR004685">
    <property type="entry name" value="Brnchd-chn_aa_trnsp_Livcs"/>
</dbReference>
<dbReference type="GO" id="GO:0015818">
    <property type="term" value="P:isoleucine transport"/>
    <property type="evidence" value="ECO:0007669"/>
    <property type="project" value="TreeGrafter"/>
</dbReference>
<dbReference type="Pfam" id="PF05525">
    <property type="entry name" value="Branch_AA_trans"/>
    <property type="match status" value="1"/>
</dbReference>
<evidence type="ECO:0000256" key="5">
    <source>
        <dbReference type="ARBA" id="ARBA00022692"/>
    </source>
</evidence>
<keyword evidence="5 9" id="KW-0812">Transmembrane</keyword>
<dbReference type="GO" id="GO:0015190">
    <property type="term" value="F:L-leucine transmembrane transporter activity"/>
    <property type="evidence" value="ECO:0007669"/>
    <property type="project" value="TreeGrafter"/>
</dbReference>
<keyword evidence="4" id="KW-1003">Cell membrane</keyword>
<feature type="transmembrane region" description="Helical" evidence="9">
    <location>
        <begin position="305"/>
        <end position="332"/>
    </location>
</feature>
<dbReference type="PATRIC" id="fig|755172.3.peg.504"/>
<comment type="caution">
    <text evidence="9">Lacks conserved residue(s) required for the propagation of feature annotation.</text>
</comment>
<dbReference type="AlphaFoldDB" id="A0A134AHZ4"/>
<dbReference type="PANTHER" id="PTHR30588">
    <property type="entry name" value="BRANCHED-CHAIN AMINO ACID TRANSPORT SYSTEM 2 CARRIER PROTEIN"/>
    <property type="match status" value="1"/>
</dbReference>
<feature type="transmembrane region" description="Helical" evidence="9">
    <location>
        <begin position="177"/>
        <end position="198"/>
    </location>
</feature>
<feature type="transmembrane region" description="Helical" evidence="9">
    <location>
        <begin position="147"/>
        <end position="165"/>
    </location>
</feature>
<feature type="transmembrane region" description="Helical" evidence="9">
    <location>
        <begin position="72"/>
        <end position="94"/>
    </location>
</feature>
<keyword evidence="8 9" id="KW-0472">Membrane</keyword>
<feature type="transmembrane region" description="Helical" evidence="9">
    <location>
        <begin position="114"/>
        <end position="135"/>
    </location>
</feature>
<sequence length="472" mass="51001">MKKGGNTSILLSSFWGGSFFYFLANNRRKKEKDMKQKKRDTLYIGLALFASYFGAGNLIFPGALGLVSGNEWSLGAIGLMISAVLMPIVALYVISRAGSVEALTKNIHPEFSKYLLLLIMLFAGHISVPRTGAVAYELGVQALFPKVPMAVFALFYFGIALYFALDLSAMVDKVARYLTPALVVILFFIVIKGVLFPIDAVAAPPQVNNVLLHSFLGGYQTGDLLVSFLIGTVFIGDIVRRGYASDKERNGIVAKAGVITFCLFFVIYVGLLYFGAKLSGKYPTDIDHAALLLNIVRAILGEKGLALLSIAVVLACLTTAIGQITSIANFFHEFTNGKLSHKQAAILFSCIGAGITLLGVEKIVFLATPIYLMVYPSVIMLMILGVFYKPLENHAPAFRVAMVFTLMVSLLEAVNAFTGLPLLQAAVDAIPLSGAGFAWLLPAITGFVLGLIYEFVKGQNRNTAPSTVNNEF</sequence>
<accession>A0A134AHZ4</accession>
<feature type="transmembrane region" description="Helical" evidence="9">
    <location>
        <begin position="344"/>
        <end position="364"/>
    </location>
</feature>
<dbReference type="NCBIfam" id="TIGR00796">
    <property type="entry name" value="livcs"/>
    <property type="match status" value="1"/>
</dbReference>
<feature type="transmembrane region" description="Helical" evidence="9">
    <location>
        <begin position="429"/>
        <end position="453"/>
    </location>
</feature>
<evidence type="ECO:0000256" key="2">
    <source>
        <dbReference type="ARBA" id="ARBA00008540"/>
    </source>
</evidence>
<evidence type="ECO:0000256" key="8">
    <source>
        <dbReference type="ARBA" id="ARBA00023136"/>
    </source>
</evidence>
<comment type="similarity">
    <text evidence="2 9">Belongs to the branched chain amino acid transporter family.</text>
</comment>
<feature type="transmembrane region" description="Helical" evidence="9">
    <location>
        <begin position="400"/>
        <end position="423"/>
    </location>
</feature>
<evidence type="ECO:0000256" key="9">
    <source>
        <dbReference type="RuleBase" id="RU362122"/>
    </source>
</evidence>
<evidence type="ECO:0000313" key="10">
    <source>
        <dbReference type="EMBL" id="KXB67342.1"/>
    </source>
</evidence>
<feature type="transmembrane region" description="Helical" evidence="9">
    <location>
        <begin position="370"/>
        <end position="388"/>
    </location>
</feature>
<feature type="transmembrane region" description="Helical" evidence="9">
    <location>
        <begin position="252"/>
        <end position="274"/>
    </location>
</feature>
<evidence type="ECO:0000256" key="4">
    <source>
        <dbReference type="ARBA" id="ARBA00022475"/>
    </source>
</evidence>
<evidence type="ECO:0000256" key="6">
    <source>
        <dbReference type="ARBA" id="ARBA00022970"/>
    </source>
</evidence>
<dbReference type="Proteomes" id="UP000070442">
    <property type="component" value="Unassembled WGS sequence"/>
</dbReference>
<keyword evidence="3 9" id="KW-0813">Transport</keyword>
<gene>
    <name evidence="10" type="ORF">HMPREF1863_00529</name>
</gene>
<feature type="transmembrane region" description="Helical" evidence="9">
    <location>
        <begin position="44"/>
        <end position="66"/>
    </location>
</feature>
<dbReference type="GO" id="GO:0015820">
    <property type="term" value="P:L-leucine transport"/>
    <property type="evidence" value="ECO:0007669"/>
    <property type="project" value="TreeGrafter"/>
</dbReference>
<proteinExistence type="inferred from homology"/>
<comment type="caution">
    <text evidence="10">The sequence shown here is derived from an EMBL/GenBank/DDBJ whole genome shotgun (WGS) entry which is preliminary data.</text>
</comment>
<feature type="transmembrane region" description="Helical" evidence="9">
    <location>
        <begin position="218"/>
        <end position="240"/>
    </location>
</feature>
<dbReference type="GO" id="GO:0005886">
    <property type="term" value="C:plasma membrane"/>
    <property type="evidence" value="ECO:0007669"/>
    <property type="project" value="UniProtKB-SubCell"/>
</dbReference>
<comment type="function">
    <text evidence="9">Component of the transport system for branched-chain amino acids.</text>
</comment>
<reference evidence="11" key="1">
    <citation type="submission" date="2016-01" db="EMBL/GenBank/DDBJ databases">
        <authorList>
            <person name="Mitreva M."/>
            <person name="Pepin K.H."/>
            <person name="Mihindukulasuriya K.A."/>
            <person name="Fulton R."/>
            <person name="Fronick C."/>
            <person name="O'Laughlin M."/>
            <person name="Miner T."/>
            <person name="Herter B."/>
            <person name="Rosa B.A."/>
            <person name="Cordes M."/>
            <person name="Tomlinson C."/>
            <person name="Wollam A."/>
            <person name="Palsikar V.B."/>
            <person name="Mardis E.R."/>
            <person name="Wilson R.K."/>
        </authorList>
    </citation>
    <scope>NUCLEOTIDE SEQUENCE [LARGE SCALE GENOMIC DNA]</scope>
    <source>
        <strain evidence="11">DNF00729</strain>
    </source>
</reference>
<keyword evidence="6 9" id="KW-0029">Amino-acid transport</keyword>
<dbReference type="GO" id="GO:0015188">
    <property type="term" value="F:L-isoleucine transmembrane transporter activity"/>
    <property type="evidence" value="ECO:0007669"/>
    <property type="project" value="TreeGrafter"/>
</dbReference>
<keyword evidence="7 9" id="KW-1133">Transmembrane helix</keyword>
<dbReference type="PANTHER" id="PTHR30588:SF0">
    <property type="entry name" value="BRANCHED-CHAIN AMINO ACID PERMEASE BRNQ"/>
    <property type="match status" value="1"/>
</dbReference>
<keyword evidence="11" id="KW-1185">Reference proteome</keyword>
<dbReference type="EMBL" id="LSDG01000019">
    <property type="protein sequence ID" value="KXB67342.1"/>
    <property type="molecule type" value="Genomic_DNA"/>
</dbReference>
<dbReference type="GO" id="GO:0005304">
    <property type="term" value="F:L-valine transmembrane transporter activity"/>
    <property type="evidence" value="ECO:0007669"/>
    <property type="project" value="TreeGrafter"/>
</dbReference>
<dbReference type="STRING" id="755172.HMPREF1863_00529"/>
<feature type="transmembrane region" description="Helical" evidence="9">
    <location>
        <begin position="6"/>
        <end position="24"/>
    </location>
</feature>
<evidence type="ECO:0000256" key="3">
    <source>
        <dbReference type="ARBA" id="ARBA00022448"/>
    </source>
</evidence>
<evidence type="ECO:0000256" key="1">
    <source>
        <dbReference type="ARBA" id="ARBA00004651"/>
    </source>
</evidence>
<organism evidence="10 11">
    <name type="scientific">Aedoeadaptatus coxii</name>
    <dbReference type="NCBI Taxonomy" id="755172"/>
    <lineage>
        <taxon>Bacteria</taxon>
        <taxon>Bacillati</taxon>
        <taxon>Bacillota</taxon>
        <taxon>Tissierellia</taxon>
        <taxon>Tissierellales</taxon>
        <taxon>Peptoniphilaceae</taxon>
        <taxon>Aedoeadaptatus</taxon>
    </lineage>
</organism>
<name>A0A134AHZ4_9FIRM</name>